<gene>
    <name evidence="2" type="ORF">HOLleu_40529</name>
</gene>
<keyword evidence="3" id="KW-1185">Reference proteome</keyword>
<organism evidence="2 3">
    <name type="scientific">Holothuria leucospilota</name>
    <name type="common">Black long sea cucumber</name>
    <name type="synonym">Mertensiothuria leucospilota</name>
    <dbReference type="NCBI Taxonomy" id="206669"/>
    <lineage>
        <taxon>Eukaryota</taxon>
        <taxon>Metazoa</taxon>
        <taxon>Echinodermata</taxon>
        <taxon>Eleutherozoa</taxon>
        <taxon>Echinozoa</taxon>
        <taxon>Holothuroidea</taxon>
        <taxon>Aspidochirotacea</taxon>
        <taxon>Aspidochirotida</taxon>
        <taxon>Holothuriidae</taxon>
        <taxon>Holothuria</taxon>
    </lineage>
</organism>
<feature type="signal peptide" evidence="1">
    <location>
        <begin position="1"/>
        <end position="18"/>
    </location>
</feature>
<evidence type="ECO:0000313" key="3">
    <source>
        <dbReference type="Proteomes" id="UP001152320"/>
    </source>
</evidence>
<sequence>MLFMYLLQMMREIGVCLATSNANIPHTYVRCKLCVLHAWVDASIRTDTSGNDSKLPVPEEKVPN</sequence>
<name>A0A9Q0YG63_HOLLE</name>
<keyword evidence="1" id="KW-0732">Signal</keyword>
<proteinExistence type="predicted"/>
<comment type="caution">
    <text evidence="2">The sequence shown here is derived from an EMBL/GenBank/DDBJ whole genome shotgun (WGS) entry which is preliminary data.</text>
</comment>
<reference evidence="2" key="1">
    <citation type="submission" date="2021-10" db="EMBL/GenBank/DDBJ databases">
        <title>Tropical sea cucumber genome reveals ecological adaptation and Cuvierian tubules defense mechanism.</title>
        <authorList>
            <person name="Chen T."/>
        </authorList>
    </citation>
    <scope>NUCLEOTIDE SEQUENCE</scope>
    <source>
        <strain evidence="2">Nanhai2018</strain>
        <tissue evidence="2">Muscle</tissue>
    </source>
</reference>
<evidence type="ECO:0000256" key="1">
    <source>
        <dbReference type="SAM" id="SignalP"/>
    </source>
</evidence>
<dbReference type="AlphaFoldDB" id="A0A9Q0YG63"/>
<protein>
    <submittedName>
        <fullName evidence="2">Uncharacterized protein</fullName>
    </submittedName>
</protein>
<accession>A0A9Q0YG63</accession>
<dbReference type="Proteomes" id="UP001152320">
    <property type="component" value="Chromosome 22"/>
</dbReference>
<evidence type="ECO:0000313" key="2">
    <source>
        <dbReference type="EMBL" id="KAJ8020831.1"/>
    </source>
</evidence>
<feature type="chain" id="PRO_5040491628" evidence="1">
    <location>
        <begin position="19"/>
        <end position="64"/>
    </location>
</feature>
<dbReference type="EMBL" id="JAIZAY010000022">
    <property type="protein sequence ID" value="KAJ8020831.1"/>
    <property type="molecule type" value="Genomic_DNA"/>
</dbReference>